<proteinExistence type="predicted"/>
<accession>A0A250VWA5</accession>
<evidence type="ECO:0008006" key="5">
    <source>
        <dbReference type="Google" id="ProtNLM"/>
    </source>
</evidence>
<dbReference type="RefSeq" id="WP_067384295.1">
    <property type="nucleotide sequence ID" value="NZ_BDQI01000051.1"/>
</dbReference>
<keyword evidence="2" id="KW-1133">Transmembrane helix</keyword>
<sequence>MDHFERELARMMRDAQEYTPFEPAQQNRLRTGVLVRRRVRAAQKAVGSVLVAAGLGVGLVLLPHAPDRDQPQAPVPRPTTGFSSPTTTPSPTQPPSTSPTGSAPTTPTAPITTESAPESSSSVGTGPSGTAPAGPPATIPATPSGSITPSSPPTTTGEPSSFVSATGAG</sequence>
<evidence type="ECO:0000313" key="3">
    <source>
        <dbReference type="EMBL" id="GAX58376.1"/>
    </source>
</evidence>
<name>A0A250VWA5_STROL</name>
<evidence type="ECO:0000256" key="1">
    <source>
        <dbReference type="SAM" id="MobiDB-lite"/>
    </source>
</evidence>
<comment type="caution">
    <text evidence="3">The sequence shown here is derived from an EMBL/GenBank/DDBJ whole genome shotgun (WGS) entry which is preliminary data.</text>
</comment>
<gene>
    <name evidence="3" type="ORF">SO3561_09949</name>
</gene>
<feature type="compositionally biased region" description="Low complexity" evidence="1">
    <location>
        <begin position="78"/>
        <end position="90"/>
    </location>
</feature>
<dbReference type="AlphaFoldDB" id="A0A250VWA5"/>
<keyword evidence="2" id="KW-0472">Membrane</keyword>
<protein>
    <recommendedName>
        <fullName evidence="5">Cellulase</fullName>
    </recommendedName>
</protein>
<keyword evidence="4" id="KW-1185">Reference proteome</keyword>
<reference evidence="4" key="1">
    <citation type="submission" date="2017-05" db="EMBL/GenBank/DDBJ databases">
        <title>Streptomyces olivochromogenes NBRC 3561 whole genome shotgun sequence.</title>
        <authorList>
            <person name="Dohra H."/>
            <person name="Kodani S."/>
        </authorList>
    </citation>
    <scope>NUCLEOTIDE SEQUENCE [LARGE SCALE GENOMIC DNA]</scope>
    <source>
        <strain evidence="4">NBRC 3561</strain>
    </source>
</reference>
<evidence type="ECO:0000256" key="2">
    <source>
        <dbReference type="SAM" id="Phobius"/>
    </source>
</evidence>
<dbReference type="EMBL" id="BDQI01000051">
    <property type="protein sequence ID" value="GAX58376.1"/>
    <property type="molecule type" value="Genomic_DNA"/>
</dbReference>
<feature type="compositionally biased region" description="Low complexity" evidence="1">
    <location>
        <begin position="98"/>
        <end position="132"/>
    </location>
</feature>
<evidence type="ECO:0000313" key="4">
    <source>
        <dbReference type="Proteomes" id="UP000217446"/>
    </source>
</evidence>
<organism evidence="3 4">
    <name type="scientific">Streptomyces olivochromogenes</name>
    <dbReference type="NCBI Taxonomy" id="1963"/>
    <lineage>
        <taxon>Bacteria</taxon>
        <taxon>Bacillati</taxon>
        <taxon>Actinomycetota</taxon>
        <taxon>Actinomycetes</taxon>
        <taxon>Kitasatosporales</taxon>
        <taxon>Streptomycetaceae</taxon>
        <taxon>Streptomyces</taxon>
    </lineage>
</organism>
<keyword evidence="2" id="KW-0812">Transmembrane</keyword>
<feature type="transmembrane region" description="Helical" evidence="2">
    <location>
        <begin position="45"/>
        <end position="65"/>
    </location>
</feature>
<feature type="compositionally biased region" description="Low complexity" evidence="1">
    <location>
        <begin position="139"/>
        <end position="161"/>
    </location>
</feature>
<dbReference type="Proteomes" id="UP000217446">
    <property type="component" value="Unassembled WGS sequence"/>
</dbReference>
<dbReference type="STRING" id="1963.AQJ27_47395"/>
<feature type="region of interest" description="Disordered" evidence="1">
    <location>
        <begin position="64"/>
        <end position="169"/>
    </location>
</feature>